<dbReference type="KEGG" id="lti:JW886_04100"/>
<keyword evidence="5 7" id="KW-0786">Thiamine pyrophosphate</keyword>
<keyword evidence="1 7" id="KW-0474">Menaquinone biosynthesis</keyword>
<proteinExistence type="inferred from homology"/>
<dbReference type="Pfam" id="PF02775">
    <property type="entry name" value="TPP_enzyme_C"/>
    <property type="match status" value="1"/>
</dbReference>
<organism evidence="11 12">
    <name type="scientific">Lactococcus taiwanensis</name>
    <dbReference type="NCBI Taxonomy" id="1151742"/>
    <lineage>
        <taxon>Bacteria</taxon>
        <taxon>Bacillati</taxon>
        <taxon>Bacillota</taxon>
        <taxon>Bacilli</taxon>
        <taxon>Lactobacillales</taxon>
        <taxon>Streptococcaceae</taxon>
        <taxon>Lactococcus</taxon>
    </lineage>
</organism>
<keyword evidence="3 7" id="KW-0479">Metal-binding</keyword>
<evidence type="ECO:0000259" key="10">
    <source>
        <dbReference type="Pfam" id="PF16582"/>
    </source>
</evidence>
<dbReference type="Pfam" id="PF16582">
    <property type="entry name" value="TPP_enzyme_M_2"/>
    <property type="match status" value="1"/>
</dbReference>
<reference evidence="11 12" key="1">
    <citation type="submission" date="2021-02" db="EMBL/GenBank/DDBJ databases">
        <title>Complete genome sequence of Lactococcus lactis strain K_LL004.</title>
        <authorList>
            <person name="Kim H.B."/>
        </authorList>
    </citation>
    <scope>NUCLEOTIDE SEQUENCE [LARGE SCALE GENOMIC DNA]</scope>
    <source>
        <strain evidence="11 12">K_LL004</strain>
    </source>
</reference>
<dbReference type="Proteomes" id="UP000663608">
    <property type="component" value="Chromosome"/>
</dbReference>
<evidence type="ECO:0000259" key="9">
    <source>
        <dbReference type="Pfam" id="PF02776"/>
    </source>
</evidence>
<comment type="function">
    <text evidence="7">Catalyzes the thiamine diphosphate-dependent decarboxylation of 2-oxoglutarate and the subsequent addition of the resulting succinic semialdehyde-thiamine pyrophosphate anion to isochorismate to yield 2-succinyl-5-enolpyruvyl-6-hydroxy-3-cyclohexene-1-carboxylate (SEPHCHC).</text>
</comment>
<keyword evidence="4 7" id="KW-0460">Magnesium</keyword>
<dbReference type="Gene3D" id="3.40.50.970">
    <property type="match status" value="2"/>
</dbReference>
<feature type="domain" description="Menaquinone biosynthesis protein MenD middle" evidence="10">
    <location>
        <begin position="208"/>
        <end position="384"/>
    </location>
</feature>
<evidence type="ECO:0000313" key="12">
    <source>
        <dbReference type="Proteomes" id="UP000663608"/>
    </source>
</evidence>
<dbReference type="GO" id="GO:0030145">
    <property type="term" value="F:manganese ion binding"/>
    <property type="evidence" value="ECO:0007669"/>
    <property type="project" value="UniProtKB-UniRule"/>
</dbReference>
<comment type="cofactor">
    <cofactor evidence="7">
        <name>Mg(2+)</name>
        <dbReference type="ChEBI" id="CHEBI:18420"/>
    </cofactor>
    <cofactor evidence="7">
        <name>Mn(2+)</name>
        <dbReference type="ChEBI" id="CHEBI:29035"/>
    </cofactor>
</comment>
<dbReference type="GO" id="GO:0070204">
    <property type="term" value="F:2-succinyl-5-enolpyruvyl-6-hydroxy-3-cyclohexene-1-carboxylic-acid synthase activity"/>
    <property type="evidence" value="ECO:0007669"/>
    <property type="project" value="UniProtKB-UniRule"/>
</dbReference>
<comment type="pathway">
    <text evidence="7">Quinol/quinone metabolism; menaquinone biosynthesis.</text>
</comment>
<dbReference type="EMBL" id="CP070872">
    <property type="protein sequence ID" value="QSE77431.1"/>
    <property type="molecule type" value="Genomic_DNA"/>
</dbReference>
<dbReference type="RefSeq" id="WP_205872380.1">
    <property type="nucleotide sequence ID" value="NZ_CP070872.1"/>
</dbReference>
<comment type="subunit">
    <text evidence="7">Homodimer.</text>
</comment>
<gene>
    <name evidence="7 11" type="primary">menD</name>
    <name evidence="11" type="ORF">JW886_04100</name>
</gene>
<dbReference type="GO" id="GO:0030976">
    <property type="term" value="F:thiamine pyrophosphate binding"/>
    <property type="evidence" value="ECO:0007669"/>
    <property type="project" value="UniProtKB-UniRule"/>
</dbReference>
<dbReference type="CDD" id="cd02009">
    <property type="entry name" value="TPP_SHCHC_synthase"/>
    <property type="match status" value="1"/>
</dbReference>
<keyword evidence="6 7" id="KW-0464">Manganese</keyword>
<evidence type="ECO:0000256" key="5">
    <source>
        <dbReference type="ARBA" id="ARBA00023052"/>
    </source>
</evidence>
<protein>
    <recommendedName>
        <fullName evidence="7">2-succinyl-5-enolpyruvyl-6-hydroxy-3-cyclohexene-1-carboxylate synthase</fullName>
        <shortName evidence="7">SEPHCHC synthase</shortName>
        <ecNumber evidence="7">2.2.1.9</ecNumber>
    </recommendedName>
    <alternativeName>
        <fullName evidence="7">Menaquinone biosynthesis protein MenD</fullName>
    </alternativeName>
</protein>
<comment type="cofactor">
    <cofactor evidence="7">
        <name>thiamine diphosphate</name>
        <dbReference type="ChEBI" id="CHEBI:58937"/>
    </cofactor>
    <text evidence="7">Binds 1 thiamine pyrophosphate per subunit.</text>
</comment>
<dbReference type="InterPro" id="IPR029035">
    <property type="entry name" value="DHS-like_NAD/FAD-binding_dom"/>
</dbReference>
<evidence type="ECO:0000256" key="7">
    <source>
        <dbReference type="HAMAP-Rule" id="MF_01659"/>
    </source>
</evidence>
<dbReference type="AlphaFoldDB" id="A0AA45KI02"/>
<comment type="catalytic activity">
    <reaction evidence="7">
        <text>isochorismate + 2-oxoglutarate + H(+) = 5-enolpyruvoyl-6-hydroxy-2-succinyl-cyclohex-3-ene-1-carboxylate + CO2</text>
        <dbReference type="Rhea" id="RHEA:25593"/>
        <dbReference type="ChEBI" id="CHEBI:15378"/>
        <dbReference type="ChEBI" id="CHEBI:16526"/>
        <dbReference type="ChEBI" id="CHEBI:16810"/>
        <dbReference type="ChEBI" id="CHEBI:29780"/>
        <dbReference type="ChEBI" id="CHEBI:58818"/>
        <dbReference type="EC" id="2.2.1.9"/>
    </reaction>
</comment>
<evidence type="ECO:0000256" key="4">
    <source>
        <dbReference type="ARBA" id="ARBA00022842"/>
    </source>
</evidence>
<name>A0AA45KI02_9LACT</name>
<dbReference type="CDD" id="cd07037">
    <property type="entry name" value="TPP_PYR_MenD"/>
    <property type="match status" value="1"/>
</dbReference>
<feature type="domain" description="Thiamine pyrophosphate enzyme N-terminal TPP-binding" evidence="9">
    <location>
        <begin position="9"/>
        <end position="118"/>
    </location>
</feature>
<comment type="pathway">
    <text evidence="7">Quinol/quinone metabolism; 1,4-dihydroxy-2-naphthoate biosynthesis; 1,4-dihydroxy-2-naphthoate from chorismate: step 2/7.</text>
</comment>
<dbReference type="HAMAP" id="MF_01659">
    <property type="entry name" value="MenD"/>
    <property type="match status" value="1"/>
</dbReference>
<dbReference type="NCBIfam" id="TIGR00173">
    <property type="entry name" value="menD"/>
    <property type="match status" value="1"/>
</dbReference>
<dbReference type="GO" id="GO:0000287">
    <property type="term" value="F:magnesium ion binding"/>
    <property type="evidence" value="ECO:0007669"/>
    <property type="project" value="UniProtKB-UniRule"/>
</dbReference>
<evidence type="ECO:0000256" key="1">
    <source>
        <dbReference type="ARBA" id="ARBA00022428"/>
    </source>
</evidence>
<dbReference type="PIRSF" id="PIRSF004983">
    <property type="entry name" value="MenD"/>
    <property type="match status" value="1"/>
</dbReference>
<dbReference type="InterPro" id="IPR011766">
    <property type="entry name" value="TPP_enzyme_TPP-bd"/>
</dbReference>
<dbReference type="SUPFAM" id="SSF52518">
    <property type="entry name" value="Thiamin diphosphate-binding fold (THDP-binding)"/>
    <property type="match status" value="2"/>
</dbReference>
<dbReference type="InterPro" id="IPR032264">
    <property type="entry name" value="MenD_middle"/>
</dbReference>
<evidence type="ECO:0000256" key="6">
    <source>
        <dbReference type="ARBA" id="ARBA00023211"/>
    </source>
</evidence>
<keyword evidence="2 7" id="KW-0808">Transferase</keyword>
<dbReference type="InterPro" id="IPR012001">
    <property type="entry name" value="Thiamin_PyroP_enz_TPP-bd_dom"/>
</dbReference>
<dbReference type="Gene3D" id="3.40.50.1220">
    <property type="entry name" value="TPP-binding domain"/>
    <property type="match status" value="1"/>
</dbReference>
<dbReference type="Pfam" id="PF02776">
    <property type="entry name" value="TPP_enzyme_N"/>
    <property type="match status" value="1"/>
</dbReference>
<dbReference type="InterPro" id="IPR029061">
    <property type="entry name" value="THDP-binding"/>
</dbReference>
<evidence type="ECO:0000256" key="2">
    <source>
        <dbReference type="ARBA" id="ARBA00022679"/>
    </source>
</evidence>
<feature type="domain" description="Thiamine pyrophosphate enzyme TPP-binding" evidence="8">
    <location>
        <begin position="421"/>
        <end position="532"/>
    </location>
</feature>
<sequence length="551" mass="61628">MTNEYLAPFVDELFRLGVREAVFSPGSRSTALAMLFEEYKKYDTYVNIDERSAAFFALGIAKAQQRPVVLVCTSGSAAAHHFPAVTEAKMSRIPLIILTADRPSELQFVGAPQTVDQTRFFGTFVNHFEMLEAPQETHYWTYPRKVAQRAVLAAIDHLAGPVQINIPLRDPLVPALLPENYTYGRSSHPFQIARGRMSASINPALIGERTLILAGPNIETSAHEALLQLSEKLNAPLLADPLSNMRNYGHPHIMDSYDAFLSNVQLKKELKPDLIFLFGQMNVSKRLQQFIALHEDVPFIQVDPALDYRNPSQTTSYMVQSDIKNFVTSLTVTNAQTDYLDRWQAAQHKMRQQLDLVAAENQPFEGHFVQKLQTLMPENGQLLVANSMEIRDVDYWWKKEDSEVTLYGNRGVNGIDGTESTALGLSTTGRPTVLLTGDLSMLHDLNGLIIGKTHKLNLTIVLFNNDGGGIFHHLAQKGVPHFDYLFSTPHGLDFAGLAPLTGLDYHEIKGDLDFEKCLIQAVNTPGMHVLEIKTNKALSLALHQKYTEYEI</sequence>
<dbReference type="PANTHER" id="PTHR42916:SF1">
    <property type="entry name" value="PROTEIN PHYLLO, CHLOROPLASTIC"/>
    <property type="match status" value="1"/>
</dbReference>
<accession>A0AA45KI02</accession>
<evidence type="ECO:0000256" key="3">
    <source>
        <dbReference type="ARBA" id="ARBA00022723"/>
    </source>
</evidence>
<dbReference type="GO" id="GO:0009234">
    <property type="term" value="P:menaquinone biosynthetic process"/>
    <property type="evidence" value="ECO:0007669"/>
    <property type="project" value="UniProtKB-UniRule"/>
</dbReference>
<evidence type="ECO:0000259" key="8">
    <source>
        <dbReference type="Pfam" id="PF02775"/>
    </source>
</evidence>
<keyword evidence="12" id="KW-1185">Reference proteome</keyword>
<dbReference type="SUPFAM" id="SSF52467">
    <property type="entry name" value="DHS-like NAD/FAD-binding domain"/>
    <property type="match status" value="1"/>
</dbReference>
<dbReference type="PANTHER" id="PTHR42916">
    <property type="entry name" value="2-SUCCINYL-5-ENOLPYRUVYL-6-HYDROXY-3-CYCLOHEXENE-1-CARBOXYLATE SYNTHASE"/>
    <property type="match status" value="1"/>
</dbReference>
<dbReference type="InterPro" id="IPR004433">
    <property type="entry name" value="MenaQ_synth_MenD"/>
</dbReference>
<evidence type="ECO:0000313" key="11">
    <source>
        <dbReference type="EMBL" id="QSE77431.1"/>
    </source>
</evidence>
<dbReference type="EC" id="2.2.1.9" evidence="7"/>
<comment type="similarity">
    <text evidence="7">Belongs to the TPP enzyme family. MenD subfamily.</text>
</comment>